<evidence type="ECO:0000313" key="2">
    <source>
        <dbReference type="Proteomes" id="UP000499080"/>
    </source>
</evidence>
<dbReference type="AlphaFoldDB" id="A0A4Y2TRD7"/>
<evidence type="ECO:0008006" key="3">
    <source>
        <dbReference type="Google" id="ProtNLM"/>
    </source>
</evidence>
<keyword evidence="2" id="KW-1185">Reference proteome</keyword>
<name>A0A4Y2TRD7_ARAVE</name>
<dbReference type="Proteomes" id="UP000499080">
    <property type="component" value="Unassembled WGS sequence"/>
</dbReference>
<proteinExistence type="predicted"/>
<organism evidence="1 2">
    <name type="scientific">Araneus ventricosus</name>
    <name type="common">Orbweaver spider</name>
    <name type="synonym">Epeira ventricosa</name>
    <dbReference type="NCBI Taxonomy" id="182803"/>
    <lineage>
        <taxon>Eukaryota</taxon>
        <taxon>Metazoa</taxon>
        <taxon>Ecdysozoa</taxon>
        <taxon>Arthropoda</taxon>
        <taxon>Chelicerata</taxon>
        <taxon>Arachnida</taxon>
        <taxon>Araneae</taxon>
        <taxon>Araneomorphae</taxon>
        <taxon>Entelegynae</taxon>
        <taxon>Araneoidea</taxon>
        <taxon>Araneidae</taxon>
        <taxon>Araneus</taxon>
    </lineage>
</organism>
<reference evidence="1 2" key="1">
    <citation type="journal article" date="2019" name="Sci. Rep.">
        <title>Orb-weaving spider Araneus ventricosus genome elucidates the spidroin gene catalogue.</title>
        <authorList>
            <person name="Kono N."/>
            <person name="Nakamura H."/>
            <person name="Ohtoshi R."/>
            <person name="Moran D.A.P."/>
            <person name="Shinohara A."/>
            <person name="Yoshida Y."/>
            <person name="Fujiwara M."/>
            <person name="Mori M."/>
            <person name="Tomita M."/>
            <person name="Arakawa K."/>
        </authorList>
    </citation>
    <scope>NUCLEOTIDE SEQUENCE [LARGE SCALE GENOMIC DNA]</scope>
</reference>
<protein>
    <recommendedName>
        <fullName evidence="3">Transposase Tc1-like domain-containing protein</fullName>
    </recommendedName>
</protein>
<accession>A0A4Y2TRD7</accession>
<dbReference type="EMBL" id="BGPR01030236">
    <property type="protein sequence ID" value="GBO02641.1"/>
    <property type="molecule type" value="Genomic_DNA"/>
</dbReference>
<gene>
    <name evidence="1" type="ORF">AVEN_202664_1</name>
</gene>
<comment type="caution">
    <text evidence="1">The sequence shown here is derived from an EMBL/GenBank/DDBJ whole genome shotgun (WGS) entry which is preliminary data.</text>
</comment>
<evidence type="ECO:0000313" key="1">
    <source>
        <dbReference type="EMBL" id="GBO02641.1"/>
    </source>
</evidence>
<sequence>MAITGHGLNLHPQEVRPVIGVEIARPLNHYVSTRETRILKRDRRTILPHIATDFNDGACTSVSLRTVQRTVINMASQRQRPTRVPLLPALHKALLLSWVDNTTIGLLMTGNTLPGLTSLVSNCTGRMHVHEYGDNIINP</sequence>